<dbReference type="KEGG" id="asha:G8E00_07735"/>
<dbReference type="PROSITE" id="PS51257">
    <property type="entry name" value="PROKAR_LIPOPROTEIN"/>
    <property type="match status" value="1"/>
</dbReference>
<dbReference type="RefSeq" id="WP_166223382.1">
    <property type="nucleotide sequence ID" value="NZ_CP049801.1"/>
</dbReference>
<evidence type="ECO:0000256" key="2">
    <source>
        <dbReference type="SAM" id="SignalP"/>
    </source>
</evidence>
<dbReference type="AlphaFoldDB" id="A0A6G8RV84"/>
<feature type="chain" id="PRO_5026107319" evidence="2">
    <location>
        <begin position="27"/>
        <end position="470"/>
    </location>
</feature>
<protein>
    <submittedName>
        <fullName evidence="3">TMF family protein</fullName>
    </submittedName>
</protein>
<evidence type="ECO:0000313" key="4">
    <source>
        <dbReference type="Proteomes" id="UP000502297"/>
    </source>
</evidence>
<keyword evidence="1" id="KW-0175">Coiled coil</keyword>
<dbReference type="InterPro" id="IPR045748">
    <property type="entry name" value="DcaP"/>
</dbReference>
<accession>A0A6G8RV84</accession>
<dbReference type="EMBL" id="CP049801">
    <property type="protein sequence ID" value="QIO05849.1"/>
    <property type="molecule type" value="Genomic_DNA"/>
</dbReference>
<keyword evidence="2" id="KW-0732">Signal</keyword>
<dbReference type="SUPFAM" id="SSF56935">
    <property type="entry name" value="Porins"/>
    <property type="match status" value="1"/>
</dbReference>
<feature type="coiled-coil region" evidence="1">
    <location>
        <begin position="29"/>
        <end position="56"/>
    </location>
</feature>
<sequence>MKVKKYPFNHHALAIALLGCISPVYAASNAELEAKVDQLQKQVQMLTEMMTKQNQQQQLDQQQIQQLAQVNKDVVAQVQTQQKNIDSNQTIKVKSNSEKTDLQLKPLVTKNGAELELYGNIRADASYQVKGPGTMYNSISTVPLKGSAGEKNNTDKVLSTLNATRFGFNFKAPKTWNHDVGGKLEMDFFGGAGRDTFRIRHAYMTFDQWLVGQTWSNFNVLDFFPETVDASLSVGGSLTRVPQIKYSHDIDKKTSMLVSLEDQKSEIVTTTGTQNIRTDPYAKVKLPSLTGRINYKFDNGSIISGRAFMTQKSTSYGGSDDFLAWGVAAGGKIQITPKTTFKIDYSHIYGDTKNVLWSNYAYVFDDNAKIHPNEFDAVTVGLTQQFTPKIRSTLGFGYSRANTGNTFADLVRLHNDQTQNKELMEGWINLFYTPIKPINIGVEYMYGQRKTFDDKTGENNRFNITAIYDF</sequence>
<evidence type="ECO:0000256" key="1">
    <source>
        <dbReference type="SAM" id="Coils"/>
    </source>
</evidence>
<evidence type="ECO:0000313" key="3">
    <source>
        <dbReference type="EMBL" id="QIO05849.1"/>
    </source>
</evidence>
<dbReference type="Pfam" id="PF19577">
    <property type="entry name" value="DcaP"/>
    <property type="match status" value="1"/>
</dbReference>
<keyword evidence="4" id="KW-1185">Reference proteome</keyword>
<feature type="signal peptide" evidence="2">
    <location>
        <begin position="1"/>
        <end position="26"/>
    </location>
</feature>
<gene>
    <name evidence="3" type="ORF">G8E00_07735</name>
</gene>
<proteinExistence type="predicted"/>
<name>A0A6G8RV84_9GAMM</name>
<dbReference type="Proteomes" id="UP000502297">
    <property type="component" value="Chromosome"/>
</dbReference>
<reference evidence="3 4" key="1">
    <citation type="submission" date="2020-03" db="EMBL/GenBank/DDBJ databases">
        <authorList>
            <person name="Zhu W."/>
        </authorList>
    </citation>
    <scope>NUCLEOTIDE SEQUENCE [LARGE SCALE GENOMIC DNA]</scope>
    <source>
        <strain evidence="3 4">323-1</strain>
    </source>
</reference>
<organism evidence="3 4">
    <name type="scientific">Acinetobacter shaoyimingii</name>
    <dbReference type="NCBI Taxonomy" id="2715164"/>
    <lineage>
        <taxon>Bacteria</taxon>
        <taxon>Pseudomonadati</taxon>
        <taxon>Pseudomonadota</taxon>
        <taxon>Gammaproteobacteria</taxon>
        <taxon>Moraxellales</taxon>
        <taxon>Moraxellaceae</taxon>
        <taxon>Acinetobacter</taxon>
    </lineage>
</organism>